<sequence length="99" mass="11835">MKKLLEKDKKVRKEIKKLEKKKFIFKTISNNLNLPDLLRFKALNNLTKMPKYTSKSFISNRCVNTINKKKFNKITRYSRIIFLKLASHKNIYGLNKASW</sequence>
<dbReference type="Pfam" id="PF00253">
    <property type="entry name" value="Ribosomal_S14"/>
    <property type="match status" value="1"/>
</dbReference>
<keyword evidence="5" id="KW-0687">Ribonucleoprotein</keyword>
<comment type="similarity">
    <text evidence="2">Belongs to the universal ribosomal protein uS14 family.</text>
</comment>
<dbReference type="SUPFAM" id="SSF57716">
    <property type="entry name" value="Glucocorticoid receptor-like (DNA-binding domain)"/>
    <property type="match status" value="1"/>
</dbReference>
<keyword evidence="3 8" id="KW-0689">Ribosomal protein</keyword>
<keyword evidence="4 8" id="KW-0496">Mitochondrion</keyword>
<evidence type="ECO:0000256" key="3">
    <source>
        <dbReference type="ARBA" id="ARBA00022980"/>
    </source>
</evidence>
<dbReference type="GO" id="GO:0006412">
    <property type="term" value="P:translation"/>
    <property type="evidence" value="ECO:0007669"/>
    <property type="project" value="InterPro"/>
</dbReference>
<comment type="subcellular location">
    <subcellularLocation>
        <location evidence="1">Mitochondrion</location>
    </subcellularLocation>
</comment>
<evidence type="ECO:0000256" key="6">
    <source>
        <dbReference type="ARBA" id="ARBA00040774"/>
    </source>
</evidence>
<name>A0A8F0WGW9_9STRA</name>
<evidence type="ECO:0000256" key="4">
    <source>
        <dbReference type="ARBA" id="ARBA00023128"/>
    </source>
</evidence>
<dbReference type="PANTHER" id="PTHR19836">
    <property type="entry name" value="30S RIBOSOMAL PROTEIN S14"/>
    <property type="match status" value="1"/>
</dbReference>
<evidence type="ECO:0000256" key="1">
    <source>
        <dbReference type="ARBA" id="ARBA00004173"/>
    </source>
</evidence>
<dbReference type="PANTHER" id="PTHR19836:SF30">
    <property type="entry name" value="RIBOSOMAL PROTEIN S14"/>
    <property type="match status" value="1"/>
</dbReference>
<geneLocation type="mitochondrion" evidence="8"/>
<evidence type="ECO:0000256" key="7">
    <source>
        <dbReference type="ARBA" id="ARBA00042804"/>
    </source>
</evidence>
<evidence type="ECO:0000313" key="8">
    <source>
        <dbReference type="EMBL" id="QWM93667.1"/>
    </source>
</evidence>
<organism evidence="8">
    <name type="scientific">Navicula veneta</name>
    <dbReference type="NCBI Taxonomy" id="138539"/>
    <lineage>
        <taxon>Eukaryota</taxon>
        <taxon>Sar</taxon>
        <taxon>Stramenopiles</taxon>
        <taxon>Ochrophyta</taxon>
        <taxon>Bacillariophyta</taxon>
        <taxon>Bacillariophyceae</taxon>
        <taxon>Bacillariophycidae</taxon>
        <taxon>Naviculales</taxon>
        <taxon>Naviculaceae</taxon>
        <taxon>Navicula</taxon>
    </lineage>
</organism>
<proteinExistence type="inferred from homology"/>
<dbReference type="AlphaFoldDB" id="A0A8F0WGW9"/>
<dbReference type="GO" id="GO:0005739">
    <property type="term" value="C:mitochondrion"/>
    <property type="evidence" value="ECO:0007669"/>
    <property type="project" value="UniProtKB-SubCell"/>
</dbReference>
<evidence type="ECO:0000256" key="5">
    <source>
        <dbReference type="ARBA" id="ARBA00023274"/>
    </source>
</evidence>
<dbReference type="GO" id="GO:0015935">
    <property type="term" value="C:small ribosomal subunit"/>
    <property type="evidence" value="ECO:0007669"/>
    <property type="project" value="TreeGrafter"/>
</dbReference>
<accession>A0A8F0WGW9</accession>
<protein>
    <recommendedName>
        <fullName evidence="6">Small ribosomal subunit protein uS14m</fullName>
    </recommendedName>
    <alternativeName>
        <fullName evidence="7">Ribosomal protein S14, mitochondrial</fullName>
    </alternativeName>
</protein>
<gene>
    <name evidence="8" type="primary">rps14</name>
</gene>
<dbReference type="GeneID" id="67123904"/>
<dbReference type="EMBL" id="MT383644">
    <property type="protein sequence ID" value="QWM93667.1"/>
    <property type="molecule type" value="Genomic_DNA"/>
</dbReference>
<dbReference type="GO" id="GO:0003735">
    <property type="term" value="F:structural constituent of ribosome"/>
    <property type="evidence" value="ECO:0007669"/>
    <property type="project" value="InterPro"/>
</dbReference>
<dbReference type="Gene3D" id="1.10.287.1480">
    <property type="match status" value="1"/>
</dbReference>
<dbReference type="InterPro" id="IPR001209">
    <property type="entry name" value="Ribosomal_uS14"/>
</dbReference>
<reference evidence="8" key="1">
    <citation type="journal article" date="2021" name="Ecol Indic">
        <title>Morphological and molecular identification reveals that waters from an isolated oasis in Tamanrasset (extreme South of Algerian Sahara) are colonized by opportunistic and pollution-tolerant diatom species.</title>
        <authorList>
            <person name="Gastineau R."/>
            <person name="Hamedi C."/>
            <person name="Baba Hamed M.B."/>
            <person name="Abi-Ayad S.-M.E.-A."/>
            <person name="Bak M."/>
            <person name="Lemieux C."/>
            <person name="Turmel M."/>
            <person name="Dobosz S."/>
            <person name="Wrobel R.J."/>
            <person name="Kierzek A."/>
            <person name="Lange-Bertalot H."/>
            <person name="Witkowski A."/>
        </authorList>
    </citation>
    <scope>NUCLEOTIDE SEQUENCE</scope>
    <source>
        <strain evidence="8">SZCZR1826</strain>
    </source>
</reference>
<dbReference type="RefSeq" id="YP_010134177.1">
    <property type="nucleotide sequence ID" value="NC_056793.1"/>
</dbReference>
<evidence type="ECO:0000256" key="2">
    <source>
        <dbReference type="ARBA" id="ARBA00009083"/>
    </source>
</evidence>